<evidence type="ECO:0000313" key="3">
    <source>
        <dbReference type="Proteomes" id="UP000030635"/>
    </source>
</evidence>
<name>A0A0A7G1F3_9CLOT</name>
<sequence>MKKRSKVLIISAILGVLYSIFLIVNFGGAMSSASSDAEAVGGAIATALVTPHMICVVLATIFNLIGALNNKAGFALTGGILYSVAGVLFLMYIPFVIPMIVLSFVGYSNVKKILKVAQEV</sequence>
<dbReference type="Proteomes" id="UP000030635">
    <property type="component" value="Chromosome"/>
</dbReference>
<feature type="transmembrane region" description="Helical" evidence="1">
    <location>
        <begin position="39"/>
        <end position="68"/>
    </location>
</feature>
<keyword evidence="1" id="KW-0812">Transmembrane</keyword>
<dbReference type="eggNOG" id="ENOG5032YIA">
    <property type="taxonomic scope" value="Bacteria"/>
</dbReference>
<evidence type="ECO:0000313" key="2">
    <source>
        <dbReference type="EMBL" id="AIY84815.1"/>
    </source>
</evidence>
<feature type="transmembrane region" description="Helical" evidence="1">
    <location>
        <begin position="7"/>
        <end position="27"/>
    </location>
</feature>
<dbReference type="GeneID" id="60853410"/>
<dbReference type="KEGG" id="cbv:U729_2945"/>
<gene>
    <name evidence="2" type="ORF">U729_2945</name>
</gene>
<keyword evidence="1" id="KW-1133">Transmembrane helix</keyword>
<dbReference type="OrthoDB" id="1955310at2"/>
<dbReference type="RefSeq" id="WP_039316294.1">
    <property type="nucleotide sequence ID" value="NZ_CP006905.1"/>
</dbReference>
<keyword evidence="1" id="KW-0472">Membrane</keyword>
<keyword evidence="3" id="KW-1185">Reference proteome</keyword>
<reference evidence="2 3" key="1">
    <citation type="journal article" date="2015" name="Infect. Genet. Evol.">
        <title>Genomic sequences of six botulinum neurotoxin-producing strains representing three clostridial species illustrate the mobility and diversity of botulinum neurotoxin genes.</title>
        <authorList>
            <person name="Smith T.J."/>
            <person name="Hill K.K."/>
            <person name="Xie G."/>
            <person name="Foley B.T."/>
            <person name="Williamson C.H."/>
            <person name="Foster J.T."/>
            <person name="Johnson S.L."/>
            <person name="Chertkov O."/>
            <person name="Teshima H."/>
            <person name="Gibbons H.S."/>
            <person name="Johnsky L.A."/>
            <person name="Karavis M.A."/>
            <person name="Smith L.A."/>
        </authorList>
    </citation>
    <scope>NUCLEOTIDE SEQUENCE [LARGE SCALE GENOMIC DNA]</scope>
    <source>
        <strain evidence="2">Sullivan</strain>
    </source>
</reference>
<dbReference type="AlphaFoldDB" id="A0A0A7G1F3"/>
<feature type="transmembrane region" description="Helical" evidence="1">
    <location>
        <begin position="80"/>
        <end position="105"/>
    </location>
</feature>
<proteinExistence type="predicted"/>
<accession>A0A0A7G1F3</accession>
<evidence type="ECO:0000256" key="1">
    <source>
        <dbReference type="SAM" id="Phobius"/>
    </source>
</evidence>
<organism evidence="2 3">
    <name type="scientific">Clostridium baratii str. Sullivan</name>
    <dbReference type="NCBI Taxonomy" id="1415775"/>
    <lineage>
        <taxon>Bacteria</taxon>
        <taxon>Bacillati</taxon>
        <taxon>Bacillota</taxon>
        <taxon>Clostridia</taxon>
        <taxon>Eubacteriales</taxon>
        <taxon>Clostridiaceae</taxon>
        <taxon>Clostridium</taxon>
    </lineage>
</organism>
<protein>
    <submittedName>
        <fullName evidence="2">Putative membrane protein</fullName>
    </submittedName>
</protein>
<dbReference type="EMBL" id="CP006905">
    <property type="protein sequence ID" value="AIY84815.1"/>
    <property type="molecule type" value="Genomic_DNA"/>
</dbReference>
<dbReference type="HOGENOM" id="CLU_137812_0_0_9"/>